<gene>
    <name evidence="2" type="ORF">Tci_934275</name>
</gene>
<sequence length="62" mass="6645">LKGLRSGSSYPDQSGSGTGEGTGSKPGFSDVPSDDLRKNFRGNLLTMRKLVVKKKAMNPMMI</sequence>
<feature type="non-terminal residue" evidence="2">
    <location>
        <position position="1"/>
    </location>
</feature>
<reference evidence="2" key="1">
    <citation type="journal article" date="2019" name="Sci. Rep.">
        <title>Draft genome of Tanacetum cinerariifolium, the natural source of mosquito coil.</title>
        <authorList>
            <person name="Yamashiro T."/>
            <person name="Shiraishi A."/>
            <person name="Satake H."/>
            <person name="Nakayama K."/>
        </authorList>
    </citation>
    <scope>NUCLEOTIDE SEQUENCE</scope>
</reference>
<dbReference type="EMBL" id="BKCJ011920191">
    <property type="protein sequence ID" value="GFD62306.1"/>
    <property type="molecule type" value="Genomic_DNA"/>
</dbReference>
<accession>A0A699XWP1</accession>
<evidence type="ECO:0000313" key="2">
    <source>
        <dbReference type="EMBL" id="GFD62306.1"/>
    </source>
</evidence>
<evidence type="ECO:0000256" key="1">
    <source>
        <dbReference type="SAM" id="MobiDB-lite"/>
    </source>
</evidence>
<feature type="non-terminal residue" evidence="2">
    <location>
        <position position="62"/>
    </location>
</feature>
<proteinExistence type="predicted"/>
<name>A0A699XWP1_TANCI</name>
<organism evidence="2">
    <name type="scientific">Tanacetum cinerariifolium</name>
    <name type="common">Dalmatian daisy</name>
    <name type="synonym">Chrysanthemum cinerariifolium</name>
    <dbReference type="NCBI Taxonomy" id="118510"/>
    <lineage>
        <taxon>Eukaryota</taxon>
        <taxon>Viridiplantae</taxon>
        <taxon>Streptophyta</taxon>
        <taxon>Embryophyta</taxon>
        <taxon>Tracheophyta</taxon>
        <taxon>Spermatophyta</taxon>
        <taxon>Magnoliopsida</taxon>
        <taxon>eudicotyledons</taxon>
        <taxon>Gunneridae</taxon>
        <taxon>Pentapetalae</taxon>
        <taxon>asterids</taxon>
        <taxon>campanulids</taxon>
        <taxon>Asterales</taxon>
        <taxon>Asteraceae</taxon>
        <taxon>Asteroideae</taxon>
        <taxon>Anthemideae</taxon>
        <taxon>Anthemidinae</taxon>
        <taxon>Tanacetum</taxon>
    </lineage>
</organism>
<protein>
    <submittedName>
        <fullName evidence="2">Uncharacterized protein</fullName>
    </submittedName>
</protein>
<feature type="compositionally biased region" description="Polar residues" evidence="1">
    <location>
        <begin position="1"/>
        <end position="13"/>
    </location>
</feature>
<dbReference type="AlphaFoldDB" id="A0A699XWP1"/>
<comment type="caution">
    <text evidence="2">The sequence shown here is derived from an EMBL/GenBank/DDBJ whole genome shotgun (WGS) entry which is preliminary data.</text>
</comment>
<feature type="region of interest" description="Disordered" evidence="1">
    <location>
        <begin position="1"/>
        <end position="40"/>
    </location>
</feature>